<organism evidence="2 3">
    <name type="scientific">Kitasatospora misakiensis</name>
    <dbReference type="NCBI Taxonomy" id="67330"/>
    <lineage>
        <taxon>Bacteria</taxon>
        <taxon>Bacillati</taxon>
        <taxon>Actinomycetota</taxon>
        <taxon>Actinomycetes</taxon>
        <taxon>Kitasatosporales</taxon>
        <taxon>Streptomycetaceae</taxon>
        <taxon>Kitasatospora</taxon>
    </lineage>
</organism>
<accession>A0ABW0X2H9</accession>
<gene>
    <name evidence="2" type="ORF">ACFP3U_10460</name>
</gene>
<feature type="chain" id="PRO_5045928305" evidence="1">
    <location>
        <begin position="33"/>
        <end position="129"/>
    </location>
</feature>
<protein>
    <submittedName>
        <fullName evidence="2">Uncharacterized protein</fullName>
    </submittedName>
</protein>
<evidence type="ECO:0000313" key="3">
    <source>
        <dbReference type="Proteomes" id="UP001595975"/>
    </source>
</evidence>
<feature type="signal peptide" evidence="1">
    <location>
        <begin position="1"/>
        <end position="32"/>
    </location>
</feature>
<dbReference type="Proteomes" id="UP001595975">
    <property type="component" value="Unassembled WGS sequence"/>
</dbReference>
<proteinExistence type="predicted"/>
<reference evidence="3" key="1">
    <citation type="journal article" date="2019" name="Int. J. Syst. Evol. Microbiol.">
        <title>The Global Catalogue of Microorganisms (GCM) 10K type strain sequencing project: providing services to taxonomists for standard genome sequencing and annotation.</title>
        <authorList>
            <consortium name="The Broad Institute Genomics Platform"/>
            <consortium name="The Broad Institute Genome Sequencing Center for Infectious Disease"/>
            <person name="Wu L."/>
            <person name="Ma J."/>
        </authorList>
    </citation>
    <scope>NUCLEOTIDE SEQUENCE [LARGE SCALE GENOMIC DNA]</scope>
    <source>
        <strain evidence="3">CGMCC 4.1437</strain>
    </source>
</reference>
<sequence length="129" mass="13591">MTGCIARTFAKLGTVAVAALGVLGATALPATADTTDTTATSTEPTVTTVRPGTAPVAITADYKCTITADYGWRWEGNCRIASGELRTITYCANGTSSTGLWIGARPEPWAVWGNCPNSSWTRIRFESRG</sequence>
<keyword evidence="3" id="KW-1185">Reference proteome</keyword>
<dbReference type="RefSeq" id="WP_380225056.1">
    <property type="nucleotide sequence ID" value="NZ_JBHSOF010000009.1"/>
</dbReference>
<keyword evidence="1" id="KW-0732">Signal</keyword>
<dbReference type="EMBL" id="JBHSOF010000009">
    <property type="protein sequence ID" value="MFC5663399.1"/>
    <property type="molecule type" value="Genomic_DNA"/>
</dbReference>
<name>A0ABW0X2H9_9ACTN</name>
<comment type="caution">
    <text evidence="2">The sequence shown here is derived from an EMBL/GenBank/DDBJ whole genome shotgun (WGS) entry which is preliminary data.</text>
</comment>
<evidence type="ECO:0000313" key="2">
    <source>
        <dbReference type="EMBL" id="MFC5663399.1"/>
    </source>
</evidence>
<evidence type="ECO:0000256" key="1">
    <source>
        <dbReference type="SAM" id="SignalP"/>
    </source>
</evidence>